<dbReference type="RefSeq" id="WP_086256609.1">
    <property type="nucleotide sequence ID" value="NZ_CP018793.1"/>
</dbReference>
<accession>A0ABZ2E6Q7</accession>
<dbReference type="EMBL" id="CP144916">
    <property type="protein sequence ID" value="WWC41390.1"/>
    <property type="molecule type" value="Genomic_DNA"/>
</dbReference>
<dbReference type="GeneID" id="93113783"/>
<organism evidence="1 2">
    <name type="scientific">Campylobacter vicugnae</name>
    <dbReference type="NCBI Taxonomy" id="1660076"/>
    <lineage>
        <taxon>Bacteria</taxon>
        <taxon>Pseudomonadati</taxon>
        <taxon>Campylobacterota</taxon>
        <taxon>Epsilonproteobacteria</taxon>
        <taxon>Campylobacterales</taxon>
        <taxon>Campylobacteraceae</taxon>
        <taxon>Campylobacter</taxon>
    </lineage>
</organism>
<evidence type="ECO:0000313" key="1">
    <source>
        <dbReference type="EMBL" id="WWC41390.1"/>
    </source>
</evidence>
<reference evidence="1 2" key="1">
    <citation type="journal article" date="2017" name="Genome Biol. Evol.">
        <title>Comparative Genomic Analysis Identifies a Campylobacter Clade Deficient in Selenium Metabolism.</title>
        <authorList>
            <person name="Miller W.G."/>
            <person name="Yee E."/>
            <person name="Lopes B.S."/>
            <person name="Chapman M.H."/>
            <person name="Huynh S."/>
            <person name="Bono J.L."/>
            <person name="Parker C.T."/>
            <person name="Strachan N.J.C."/>
            <person name="Forbes K.J."/>
        </authorList>
    </citation>
    <scope>NUCLEOTIDE SEQUENCE [LARGE SCALE GENOMIC DNA]</scope>
    <source>
        <strain evidence="1 2">RM9261</strain>
    </source>
</reference>
<gene>
    <name evidence="1" type="ORF">CVIC9261_06700</name>
</gene>
<sequence length="143" mass="15852">MRVENSFLNIEYKQSKNSSLNTQGDFQKILDDSNPLIKKVGNAYALNTTGGMEEAFFVSASMWAAAARDSAITDTSVARDEFALNKLSSIDRSAKADALEMMIRVLGDKNTIQHHVSSPLSKAEFDSQKQETQNYLKDILAKI</sequence>
<evidence type="ECO:0000313" key="2">
    <source>
        <dbReference type="Proteomes" id="UP001318120"/>
    </source>
</evidence>
<protein>
    <submittedName>
        <fullName evidence="1">Uncharacterized protein</fullName>
    </submittedName>
</protein>
<name>A0ABZ2E6Q7_9BACT</name>
<dbReference type="Proteomes" id="UP001318120">
    <property type="component" value="Chromosome"/>
</dbReference>
<keyword evidence="2" id="KW-1185">Reference proteome</keyword>
<proteinExistence type="predicted"/>